<evidence type="ECO:0000256" key="4">
    <source>
        <dbReference type="SAM" id="MobiDB-lite"/>
    </source>
</evidence>
<dbReference type="PANTHER" id="PTHR19848:SF8">
    <property type="entry name" value="F-BOX AND WD REPEAT DOMAIN CONTAINING 7"/>
    <property type="match status" value="1"/>
</dbReference>
<dbReference type="InterPro" id="IPR036322">
    <property type="entry name" value="WD40_repeat_dom_sf"/>
</dbReference>
<evidence type="ECO:0000313" key="7">
    <source>
        <dbReference type="Proteomes" id="UP001162640"/>
    </source>
</evidence>
<evidence type="ECO:0000313" key="6">
    <source>
        <dbReference type="EMBL" id="GMH63123.1"/>
    </source>
</evidence>
<accession>A0A9W7E270</accession>
<proteinExistence type="predicted"/>
<dbReference type="InterPro" id="IPR001680">
    <property type="entry name" value="WD40_rpt"/>
</dbReference>
<evidence type="ECO:0000256" key="5">
    <source>
        <dbReference type="SAM" id="Phobius"/>
    </source>
</evidence>
<dbReference type="PROSITE" id="PS50294">
    <property type="entry name" value="WD_REPEATS_REGION"/>
    <property type="match status" value="1"/>
</dbReference>
<dbReference type="PROSITE" id="PS50082">
    <property type="entry name" value="WD_REPEATS_2"/>
    <property type="match status" value="1"/>
</dbReference>
<feature type="repeat" description="WD" evidence="3">
    <location>
        <begin position="426"/>
        <end position="457"/>
    </location>
</feature>
<feature type="transmembrane region" description="Helical" evidence="5">
    <location>
        <begin position="725"/>
        <end position="742"/>
    </location>
</feature>
<evidence type="ECO:0000256" key="3">
    <source>
        <dbReference type="PROSITE-ProRule" id="PRU00221"/>
    </source>
</evidence>
<dbReference type="Proteomes" id="UP001162640">
    <property type="component" value="Unassembled WGS sequence"/>
</dbReference>
<keyword evidence="5" id="KW-0472">Membrane</keyword>
<feature type="transmembrane region" description="Helical" evidence="5">
    <location>
        <begin position="687"/>
        <end position="705"/>
    </location>
</feature>
<dbReference type="PANTHER" id="PTHR19848">
    <property type="entry name" value="WD40 REPEAT PROTEIN"/>
    <property type="match status" value="1"/>
</dbReference>
<evidence type="ECO:0000256" key="2">
    <source>
        <dbReference type="ARBA" id="ARBA00022737"/>
    </source>
</evidence>
<dbReference type="Pfam" id="PF00400">
    <property type="entry name" value="WD40"/>
    <property type="match status" value="4"/>
</dbReference>
<evidence type="ECO:0000256" key="1">
    <source>
        <dbReference type="ARBA" id="ARBA00022574"/>
    </source>
</evidence>
<keyword evidence="5" id="KW-0812">Transmembrane</keyword>
<name>A0A9W7E270_9STRA</name>
<gene>
    <name evidence="6" type="ORF">TL16_g03633</name>
</gene>
<keyword evidence="2" id="KW-0677">Repeat</keyword>
<dbReference type="InterPro" id="IPR015943">
    <property type="entry name" value="WD40/YVTN_repeat-like_dom_sf"/>
</dbReference>
<keyword evidence="1 3" id="KW-0853">WD repeat</keyword>
<sequence>MGSSSSPWASSWWRCLLASFYFSFVRPSSSIWKAGAIRAITSAYTRGHTEGISCVCVIKATSHTPHGEDLIFTSGREDGKIKVWSSETGRLLRSFMGHQKGVNHMSTNADQTNMYTAKISSSDGGEIREWDLTTPNVRVPTWTAFLADVSDITSVLAEKDLIFTFGFIHDRKNTPLFSPHQLSPALLKHHSAGWGTDFTSSDIKLQTLYEFGKGAYRSRVRYNDKSYSADGVELYDGSTWQRSHSRKITAMCYAPTSYCQGQLITERSKLNTPSKNYFKDNSNSSHYMFFFTSSLDGTCKAWSAEYKRCIGTFSTGVAAPPLYTLTVHPITGQLFAGADDGTVKVWNCFVHCDDRGVIVDDTLSPTKAKTGKKKKGGSNYGETLSDYSYSSTTTTGYLTFVFDICNDGISSRNVPNPNDLIPRNLRDKHSNEVRSISFSNDHRVLLSASLDGKVKSWACPSVTSVFDDANAQVMYRGTPKDVGVLLSDFQVGSPVRSLSIGPKVPVTRRSKKEKQVNKNKDEDEEEFSGSKDKLYAAGDDDVVTIWECYPEDVSNFRNKGEFRSAGRALIDIATLTVQMLGFPFGEDMRWSEEVEPIQYSLPIFQMEFKVTPALFLFQFCTSSYYDEKIFEAKGEAKAVLALKAKEKAEEKVEVGLRRVGRGGGGEEVVEEEVVEKNKNKNKNKRRVNLLGLFVGGAGVFLYVWVALEEFKVDVERLWEDGGGGVGLVFALGLGVGGIEGGFRDGFKGTGREKLS</sequence>
<organism evidence="6 7">
    <name type="scientific">Triparma laevis f. inornata</name>
    <dbReference type="NCBI Taxonomy" id="1714386"/>
    <lineage>
        <taxon>Eukaryota</taxon>
        <taxon>Sar</taxon>
        <taxon>Stramenopiles</taxon>
        <taxon>Ochrophyta</taxon>
        <taxon>Bolidophyceae</taxon>
        <taxon>Parmales</taxon>
        <taxon>Triparmaceae</taxon>
        <taxon>Triparma</taxon>
    </lineage>
</organism>
<keyword evidence="5" id="KW-1133">Transmembrane helix</keyword>
<dbReference type="EMBL" id="BLQM01000097">
    <property type="protein sequence ID" value="GMH63123.1"/>
    <property type="molecule type" value="Genomic_DNA"/>
</dbReference>
<evidence type="ECO:0008006" key="8">
    <source>
        <dbReference type="Google" id="ProtNLM"/>
    </source>
</evidence>
<dbReference type="SMART" id="SM00320">
    <property type="entry name" value="WD40"/>
    <property type="match status" value="6"/>
</dbReference>
<feature type="region of interest" description="Disordered" evidence="4">
    <location>
        <begin position="506"/>
        <end position="530"/>
    </location>
</feature>
<comment type="caution">
    <text evidence="6">The sequence shown here is derived from an EMBL/GenBank/DDBJ whole genome shotgun (WGS) entry which is preliminary data.</text>
</comment>
<dbReference type="AlphaFoldDB" id="A0A9W7E270"/>
<dbReference type="SUPFAM" id="SSF50978">
    <property type="entry name" value="WD40 repeat-like"/>
    <property type="match status" value="1"/>
</dbReference>
<reference evidence="7" key="1">
    <citation type="journal article" date="2023" name="Commun. Biol.">
        <title>Genome analysis of Parmales, the sister group of diatoms, reveals the evolutionary specialization of diatoms from phago-mixotrophs to photoautotrophs.</title>
        <authorList>
            <person name="Ban H."/>
            <person name="Sato S."/>
            <person name="Yoshikawa S."/>
            <person name="Yamada K."/>
            <person name="Nakamura Y."/>
            <person name="Ichinomiya M."/>
            <person name="Sato N."/>
            <person name="Blanc-Mathieu R."/>
            <person name="Endo H."/>
            <person name="Kuwata A."/>
            <person name="Ogata H."/>
        </authorList>
    </citation>
    <scope>NUCLEOTIDE SEQUENCE [LARGE SCALE GENOMIC DNA]</scope>
</reference>
<dbReference type="Gene3D" id="2.130.10.10">
    <property type="entry name" value="YVTN repeat-like/Quinoprotein amine dehydrogenase"/>
    <property type="match status" value="3"/>
</dbReference>
<protein>
    <recommendedName>
        <fullName evidence="8">WD40 repeat-like protein</fullName>
    </recommendedName>
</protein>